<evidence type="ECO:0000313" key="3">
    <source>
        <dbReference type="Proteomes" id="UP001153269"/>
    </source>
</evidence>
<dbReference type="EMBL" id="CADEAL010004445">
    <property type="protein sequence ID" value="CAB1459732.1"/>
    <property type="molecule type" value="Genomic_DNA"/>
</dbReference>
<evidence type="ECO:0000313" key="2">
    <source>
        <dbReference type="EMBL" id="CAB1459732.1"/>
    </source>
</evidence>
<protein>
    <submittedName>
        <fullName evidence="2">Uncharacterized protein</fullName>
    </submittedName>
</protein>
<dbReference type="Proteomes" id="UP001153269">
    <property type="component" value="Unassembled WGS sequence"/>
</dbReference>
<accession>A0A9N7W2K3</accession>
<organism evidence="2 3">
    <name type="scientific">Pleuronectes platessa</name>
    <name type="common">European plaice</name>
    <dbReference type="NCBI Taxonomy" id="8262"/>
    <lineage>
        <taxon>Eukaryota</taxon>
        <taxon>Metazoa</taxon>
        <taxon>Chordata</taxon>
        <taxon>Craniata</taxon>
        <taxon>Vertebrata</taxon>
        <taxon>Euteleostomi</taxon>
        <taxon>Actinopterygii</taxon>
        <taxon>Neopterygii</taxon>
        <taxon>Teleostei</taxon>
        <taxon>Neoteleostei</taxon>
        <taxon>Acanthomorphata</taxon>
        <taxon>Carangaria</taxon>
        <taxon>Pleuronectiformes</taxon>
        <taxon>Pleuronectoidei</taxon>
        <taxon>Pleuronectidae</taxon>
        <taxon>Pleuronectes</taxon>
    </lineage>
</organism>
<keyword evidence="3" id="KW-1185">Reference proteome</keyword>
<gene>
    <name evidence="2" type="ORF">PLEPLA_LOCUS47569</name>
</gene>
<evidence type="ECO:0000256" key="1">
    <source>
        <dbReference type="SAM" id="MobiDB-lite"/>
    </source>
</evidence>
<feature type="compositionally biased region" description="Polar residues" evidence="1">
    <location>
        <begin position="203"/>
        <end position="214"/>
    </location>
</feature>
<comment type="caution">
    <text evidence="2">The sequence shown here is derived from an EMBL/GenBank/DDBJ whole genome shotgun (WGS) entry which is preliminary data.</text>
</comment>
<proteinExistence type="predicted"/>
<dbReference type="AlphaFoldDB" id="A0A9N7W2K3"/>
<name>A0A9N7W2K3_PLEPL</name>
<feature type="region of interest" description="Disordered" evidence="1">
    <location>
        <begin position="133"/>
        <end position="216"/>
    </location>
</feature>
<reference evidence="2" key="1">
    <citation type="submission" date="2020-03" db="EMBL/GenBank/DDBJ databases">
        <authorList>
            <person name="Weist P."/>
        </authorList>
    </citation>
    <scope>NUCLEOTIDE SEQUENCE</scope>
</reference>
<feature type="compositionally biased region" description="Polar residues" evidence="1">
    <location>
        <begin position="174"/>
        <end position="187"/>
    </location>
</feature>
<sequence>MPAPTRTATQYVPSLGPILLGRMPFLISVLAFQSKVGRFPSFTMQSEEDTSGSRDLKVMHRVARGGVHDASLHRVPEEPEIHIHTSVQVISKQLHGNHRLCQSLGCNSCSTSWGQERPLGPDPLEEAETQWHCGTKRSQVKPTELKAARQSCSLRTQDSRLRTQDSGLRAQGSGLRTQDSGLRTQDSGCKKQGFNSEPRRSRPSQLSSGVQSPSCWPRPSVFSKRTLIIYLLHGRLFDLVSPLDVFLEPTQTCDPIGSSPEV</sequence>